<dbReference type="InterPro" id="IPR045886">
    <property type="entry name" value="ThiF/MoeB/HesA"/>
</dbReference>
<feature type="domain" description="THIF-type NAD/FAD binding fold" evidence="2">
    <location>
        <begin position="617"/>
        <end position="770"/>
    </location>
</feature>
<gene>
    <name evidence="3" type="ORF">PLOB_00035048</name>
</gene>
<organism evidence="3 4">
    <name type="scientific">Porites lobata</name>
    <dbReference type="NCBI Taxonomy" id="104759"/>
    <lineage>
        <taxon>Eukaryota</taxon>
        <taxon>Metazoa</taxon>
        <taxon>Cnidaria</taxon>
        <taxon>Anthozoa</taxon>
        <taxon>Hexacorallia</taxon>
        <taxon>Scleractinia</taxon>
        <taxon>Fungiina</taxon>
        <taxon>Poritidae</taxon>
        <taxon>Porites</taxon>
    </lineage>
</organism>
<evidence type="ECO:0000259" key="2">
    <source>
        <dbReference type="Pfam" id="PF00899"/>
    </source>
</evidence>
<dbReference type="InterPro" id="IPR035985">
    <property type="entry name" value="Ubiquitin-activating_enz"/>
</dbReference>
<dbReference type="SUPFAM" id="SSF69572">
    <property type="entry name" value="Activating enzymes of the ubiquitin-like proteins"/>
    <property type="match status" value="1"/>
</dbReference>
<comment type="caution">
    <text evidence="3">The sequence shown here is derived from an EMBL/GenBank/DDBJ whole genome shotgun (WGS) entry which is preliminary data.</text>
</comment>
<feature type="region of interest" description="Disordered" evidence="1">
    <location>
        <begin position="951"/>
        <end position="977"/>
    </location>
</feature>
<name>A0ABN8P2C7_9CNID</name>
<dbReference type="Gene3D" id="3.40.140.10">
    <property type="entry name" value="Cytidine Deaminase, domain 2"/>
    <property type="match status" value="2"/>
</dbReference>
<dbReference type="PANTHER" id="PTHR43267">
    <property type="entry name" value="TRNA THREONYLCARBAMOYLADENOSINE DEHYDRATASE"/>
    <property type="match status" value="1"/>
</dbReference>
<dbReference type="InterPro" id="IPR000594">
    <property type="entry name" value="ThiF_NAD_FAD-bd"/>
</dbReference>
<sequence>MSKQKGNKEFKVAIYASEYKQICAWVLKNEVLETGGDLFGLWSGDHTAVVQLVLGPGKDCRRAEHSFYQDVDYLEEVGSHLIEKEGVCHIGEWHSHHTIGLNRPSGGDEGTVWRNMPRYGLRRFLLFIANIEQQTAVSIGCFLFEFDGETNRKLPVMQGTFQLLPNESPFRSKCLNVLRKGSEDMNSDEEVSLLQEKSAEETEKDSLNVRRARMSEQRDDEQFKVVIYANEYRQICAWVLQHGYLETGGDLFGLWKDDHTAVIQLVLGPGKNCRRASASFYQDVDYMEKAGSQLIKKEGVCHIGEWHSHHKIGLKQPSGGDKGTVWRNMPKYGLNRFVLFIANIEMQVNSAASVGCFLFERGTADQSQRMTQGQFHLLPSESPLREKFQTDLEEGSETINQKEEISRITLFTADQSVEATQLATRPVMCRKGRPVSQLEGELATANENMTANKSVSSISKSFSDQFPSLYLSAMHEIEDQRKVVCFLQPNFTDELKSGEAGGKQFTVTVFDDCDTIHVRVLRDNKSSQTGTEKRVAFKVFKELPPSSEILDICTDLISNLPTLDEPQVAILVSEDDHVRACVRPKSSESLEQAAVLRQPRKAQLYSRSHGILESSLLENRKVAVVGLGSGGSPVIIELAKAGVGKFVLVDFDRFELHNIVRHVCGLSDLGRLKTNVMRDRVLDKNPFAEVEIFNTNINNAEEARKIFQGCDLIIAATDNIRSRLNINTLSIELGIPSLYGKCAVRAAGGEVLRVRPKVGPCFSCIYADASMEAAAEEMSSFRQAREANPPYVGDDEVKATIQVGLSSDIIPISNMLVKLALVELCRGKDSALATLETDLEAPFYMWANRREQQFAGYPADGFQRFDKPAILRWYPMMIERKSDCKTCQDMEVMPFLFNLAMEKPSMSNPTVYMFKEDKEIIKQLVAEHKGSETSGDLFGLWTEDNKAVIHLATGQSGRGKEPTESSGTSPKSKDNLKSIRKPLCENYGLLRIGKWHYQSDTKLKRREIAEFLRKDEPLWKKDKAKVQYNLIIVANHENSDLSPYIVSKTSISTKGNIELLHGESPFRKLDEIRKMIGDASVQDDGRNESQGDVKMNPADNESDGETRVTTYTNSLQAIPRKSDIDSFNAEERTRESRPLPELTNFTANDLKVYMFEKDIEMVQRLVLRYPDVETGGDLFGLWTTEGDAVLHIVLGPGRNCCRTDVSFNQDIPYLQRNGELLTENYIQGDSSTVIRHFPRGAVYGFLLIIANIVALDKVKLSPYLYTENSTFTYSRKGEVVPLQAQNVFKELRDIQDAIKEGKETKTDVQDPIYLRRQEYQKEFAVNRHDFKVFMFEEDYQMMVSLVLNYPDLETGGDLFGLWTANGDAVLHVILGPGQNCKRTGASFYQDIGYLQRNGELLTKDYMLCHIGEWHSHHQLHLFQPSGGDSSTVIRNYPRGVCGFLLIIANIVSSQRVQLSPYLYTKNSSHSYDLKGVLTVVRVPNLFKSTRKIKENMDQGREV</sequence>
<keyword evidence="4" id="KW-1185">Reference proteome</keyword>
<dbReference type="PANTHER" id="PTHR43267:SF3">
    <property type="entry name" value="THIF PROTEIN"/>
    <property type="match status" value="1"/>
</dbReference>
<feature type="region of interest" description="Disordered" evidence="1">
    <location>
        <begin position="1078"/>
        <end position="1107"/>
    </location>
</feature>
<feature type="compositionally biased region" description="Basic and acidic residues" evidence="1">
    <location>
        <begin position="197"/>
        <end position="208"/>
    </location>
</feature>
<evidence type="ECO:0000313" key="4">
    <source>
        <dbReference type="Proteomes" id="UP001159405"/>
    </source>
</evidence>
<proteinExistence type="predicted"/>
<evidence type="ECO:0000313" key="3">
    <source>
        <dbReference type="EMBL" id="CAH3131291.1"/>
    </source>
</evidence>
<feature type="non-terminal residue" evidence="3">
    <location>
        <position position="1502"/>
    </location>
</feature>
<dbReference type="EMBL" id="CALNXK010000049">
    <property type="protein sequence ID" value="CAH3131291.1"/>
    <property type="molecule type" value="Genomic_DNA"/>
</dbReference>
<dbReference type="Gene3D" id="3.40.50.720">
    <property type="entry name" value="NAD(P)-binding Rossmann-like Domain"/>
    <property type="match status" value="1"/>
</dbReference>
<accession>A0ABN8P2C7</accession>
<reference evidence="3 4" key="1">
    <citation type="submission" date="2022-05" db="EMBL/GenBank/DDBJ databases">
        <authorList>
            <consortium name="Genoscope - CEA"/>
            <person name="William W."/>
        </authorList>
    </citation>
    <scope>NUCLEOTIDE SEQUENCE [LARGE SCALE GENOMIC DNA]</scope>
</reference>
<feature type="region of interest" description="Disordered" evidence="1">
    <location>
        <begin position="188"/>
        <end position="208"/>
    </location>
</feature>
<dbReference type="Pfam" id="PF00899">
    <property type="entry name" value="ThiF"/>
    <property type="match status" value="1"/>
</dbReference>
<evidence type="ECO:0000256" key="1">
    <source>
        <dbReference type="SAM" id="MobiDB-lite"/>
    </source>
</evidence>
<dbReference type="Proteomes" id="UP001159405">
    <property type="component" value="Unassembled WGS sequence"/>
</dbReference>
<protein>
    <recommendedName>
        <fullName evidence="2">THIF-type NAD/FAD binding fold domain-containing protein</fullName>
    </recommendedName>
</protein>